<dbReference type="SUPFAM" id="SSF143865">
    <property type="entry name" value="CorA soluble domain-like"/>
    <property type="match status" value="1"/>
</dbReference>
<feature type="transmembrane region" description="Helical" evidence="7">
    <location>
        <begin position="665"/>
        <end position="686"/>
    </location>
</feature>
<evidence type="ECO:0000256" key="4">
    <source>
        <dbReference type="ARBA" id="ARBA00022989"/>
    </source>
</evidence>
<comment type="subcellular location">
    <subcellularLocation>
        <location evidence="1">Membrane</location>
        <topology evidence="1">Multi-pass membrane protein</topology>
    </subcellularLocation>
</comment>
<evidence type="ECO:0000256" key="1">
    <source>
        <dbReference type="ARBA" id="ARBA00004141"/>
    </source>
</evidence>
<dbReference type="EMBL" id="JANBUL010000024">
    <property type="protein sequence ID" value="KAJ2784560.1"/>
    <property type="molecule type" value="Genomic_DNA"/>
</dbReference>
<dbReference type="Gene3D" id="3.30.460.20">
    <property type="entry name" value="CorA soluble domain-like"/>
    <property type="match status" value="1"/>
</dbReference>
<reference evidence="8" key="1">
    <citation type="submission" date="2022-07" db="EMBL/GenBank/DDBJ databases">
        <title>Phylogenomic reconstructions and comparative analyses of Kickxellomycotina fungi.</title>
        <authorList>
            <person name="Reynolds N.K."/>
            <person name="Stajich J.E."/>
            <person name="Barry K."/>
            <person name="Grigoriev I.V."/>
            <person name="Crous P."/>
            <person name="Smith M.E."/>
        </authorList>
    </citation>
    <scope>NUCLEOTIDE SEQUENCE</scope>
    <source>
        <strain evidence="8">NBRC 105414</strain>
    </source>
</reference>
<feature type="region of interest" description="Disordered" evidence="6">
    <location>
        <begin position="1"/>
        <end position="20"/>
    </location>
</feature>
<dbReference type="GO" id="GO:0010961">
    <property type="term" value="P:intracellular magnesium ion homeostasis"/>
    <property type="evidence" value="ECO:0007669"/>
    <property type="project" value="TreeGrafter"/>
</dbReference>
<dbReference type="Pfam" id="PF01544">
    <property type="entry name" value="CorA"/>
    <property type="match status" value="1"/>
</dbReference>
<keyword evidence="5 7" id="KW-0472">Membrane</keyword>
<accession>A0A9W8HEY0</accession>
<dbReference type="InterPro" id="IPR045863">
    <property type="entry name" value="CorA_TM1_TM2"/>
</dbReference>
<dbReference type="Gene3D" id="1.20.58.340">
    <property type="entry name" value="Magnesium transport protein CorA, transmembrane region"/>
    <property type="match status" value="2"/>
</dbReference>
<evidence type="ECO:0000256" key="2">
    <source>
        <dbReference type="ARBA" id="ARBA00009765"/>
    </source>
</evidence>
<feature type="compositionally biased region" description="Acidic residues" evidence="6">
    <location>
        <begin position="403"/>
        <end position="417"/>
    </location>
</feature>
<feature type="compositionally biased region" description="Basic and acidic residues" evidence="6">
    <location>
        <begin position="90"/>
        <end position="99"/>
    </location>
</feature>
<dbReference type="GO" id="GO:0016020">
    <property type="term" value="C:membrane"/>
    <property type="evidence" value="ECO:0007669"/>
    <property type="project" value="UniProtKB-SubCell"/>
</dbReference>
<feature type="transmembrane region" description="Helical" evidence="7">
    <location>
        <begin position="634"/>
        <end position="653"/>
    </location>
</feature>
<dbReference type="OrthoDB" id="29879at2759"/>
<dbReference type="PANTHER" id="PTHR21535:SF51">
    <property type="entry name" value="MANGANESE RESISTANCE PROTEIN MNR2"/>
    <property type="match status" value="1"/>
</dbReference>
<evidence type="ECO:0000256" key="7">
    <source>
        <dbReference type="SAM" id="Phobius"/>
    </source>
</evidence>
<name>A0A9W8HEY0_9FUNG</name>
<protein>
    <submittedName>
        <fullName evidence="8">CorA metal ion transporter</fullName>
    </submittedName>
</protein>
<gene>
    <name evidence="8" type="primary">MNR2_1</name>
    <name evidence="8" type="ORF">H4R18_001025</name>
</gene>
<dbReference type="GO" id="GO:0015095">
    <property type="term" value="F:magnesium ion transmembrane transporter activity"/>
    <property type="evidence" value="ECO:0007669"/>
    <property type="project" value="TreeGrafter"/>
</dbReference>
<feature type="region of interest" description="Disordered" evidence="6">
    <location>
        <begin position="389"/>
        <end position="420"/>
    </location>
</feature>
<dbReference type="PANTHER" id="PTHR21535">
    <property type="entry name" value="MAGNESIUM AND COBALT TRANSPORT PROTEIN/MITOCHONDRIAL IMPORT INNER MEMBRANE TRANSLOCASE SUBUNIT TIM8"/>
    <property type="match status" value="1"/>
</dbReference>
<keyword evidence="9" id="KW-1185">Reference proteome</keyword>
<proteinExistence type="inferred from homology"/>
<comment type="caution">
    <text evidence="8">The sequence shown here is derived from an EMBL/GenBank/DDBJ whole genome shotgun (WGS) entry which is preliminary data.</text>
</comment>
<sequence>MAMVRPGQQRQRLARARPGVARRWAVVLARAAGGDHGRAAPEEDPAARRPAGGSQDPGLQPLPTAAILGSSDPAGADNGVASRAKTPTALDHEHGRDTCSSHAWDPLPPSPAGGGCWGPAGGGGGLGMWSPPSVGVRSSLLDAGWWQLEQQQQQQQQQQRCSRVRSIAATGRDSRCYCGSNMQPPATPAHSTDGSSVGCDSPGEIKTGSAVRYSSAALRVPACGMAPDGRGLSAATVLEPPDGAARDSSVLWMHMVVGDSVYSAGGGKAGPRGTGRFMLYSGQAGAAYASSLHEAVCGGVGLEALARQAQSGPGGTKSPGAASTSTQMPAFWMDAAGATARELHKLGEMFGLHPLTVEDIELGCGRDKIDAFGDYVFVVYHAVARPRHGRSRAAKASPAQCWDDGDDGDDDDDDGDGSDGRGGRMCVVVKHGAVLTFHNGGQRAAVGRVVQRLTAISEAAAGSEPGSLLDRLADYPAYVAYALLDDAADQLGPEIAEIEQQVNAIDEAVLALPHAEHEGVLRRMGEQRRRILRAWRLAQPKAEVVAALAKLLGGAGRGGGWAWQRSAVSLLADSALAGEVVRYLGDVHEHLAAAADACSRAEAVLARSHANHLARISLELSRATFDSSATTERWTMLGAIVVPINVVTSLLGVNLKVPGQDRDDTLNFFVVVGCMVVYAGATLAFWRWRRIS</sequence>
<feature type="compositionally biased region" description="Basic and acidic residues" evidence="6">
    <location>
        <begin position="33"/>
        <end position="47"/>
    </location>
</feature>
<keyword evidence="4 7" id="KW-1133">Transmembrane helix</keyword>
<evidence type="ECO:0000313" key="9">
    <source>
        <dbReference type="Proteomes" id="UP001140217"/>
    </source>
</evidence>
<feature type="region of interest" description="Disordered" evidence="6">
    <location>
        <begin position="31"/>
        <end position="106"/>
    </location>
</feature>
<dbReference type="AlphaFoldDB" id="A0A9W8HEY0"/>
<dbReference type="SUPFAM" id="SSF144083">
    <property type="entry name" value="Magnesium transport protein CorA, transmembrane region"/>
    <property type="match status" value="1"/>
</dbReference>
<evidence type="ECO:0000313" key="8">
    <source>
        <dbReference type="EMBL" id="KAJ2784560.1"/>
    </source>
</evidence>
<dbReference type="InterPro" id="IPR045861">
    <property type="entry name" value="CorA_cytoplasmic_dom"/>
</dbReference>
<dbReference type="Proteomes" id="UP001140217">
    <property type="component" value="Unassembled WGS sequence"/>
</dbReference>
<dbReference type="InterPro" id="IPR002523">
    <property type="entry name" value="MgTranspt_CorA/ZnTranspt_ZntB"/>
</dbReference>
<evidence type="ECO:0000256" key="3">
    <source>
        <dbReference type="ARBA" id="ARBA00022692"/>
    </source>
</evidence>
<keyword evidence="3 7" id="KW-0812">Transmembrane</keyword>
<organism evidence="8 9">
    <name type="scientific">Coemansia javaensis</name>
    <dbReference type="NCBI Taxonomy" id="2761396"/>
    <lineage>
        <taxon>Eukaryota</taxon>
        <taxon>Fungi</taxon>
        <taxon>Fungi incertae sedis</taxon>
        <taxon>Zoopagomycota</taxon>
        <taxon>Kickxellomycotina</taxon>
        <taxon>Kickxellomycetes</taxon>
        <taxon>Kickxellales</taxon>
        <taxon>Kickxellaceae</taxon>
        <taxon>Coemansia</taxon>
    </lineage>
</organism>
<comment type="similarity">
    <text evidence="2">Belongs to the CorA metal ion transporter (MIT) (TC 1.A.35) family.</text>
</comment>
<evidence type="ECO:0000256" key="5">
    <source>
        <dbReference type="ARBA" id="ARBA00023136"/>
    </source>
</evidence>
<evidence type="ECO:0000256" key="6">
    <source>
        <dbReference type="SAM" id="MobiDB-lite"/>
    </source>
</evidence>